<feature type="compositionally biased region" description="Basic and acidic residues" evidence="2">
    <location>
        <begin position="551"/>
        <end position="626"/>
    </location>
</feature>
<feature type="compositionally biased region" description="Pro residues" evidence="2">
    <location>
        <begin position="446"/>
        <end position="458"/>
    </location>
</feature>
<gene>
    <name evidence="3" type="ORF">HUJ06_026154</name>
</gene>
<evidence type="ECO:0008006" key="5">
    <source>
        <dbReference type="Google" id="ProtNLM"/>
    </source>
</evidence>
<dbReference type="SUPFAM" id="SSF46565">
    <property type="entry name" value="Chaperone J-domain"/>
    <property type="match status" value="1"/>
</dbReference>
<feature type="compositionally biased region" description="Polar residues" evidence="2">
    <location>
        <begin position="357"/>
        <end position="366"/>
    </location>
</feature>
<accession>A0A822XWI3</accession>
<feature type="compositionally biased region" description="Polar residues" evidence="2">
    <location>
        <begin position="286"/>
        <end position="298"/>
    </location>
</feature>
<feature type="region of interest" description="Disordered" evidence="2">
    <location>
        <begin position="1"/>
        <end position="307"/>
    </location>
</feature>
<keyword evidence="4" id="KW-1185">Reference proteome</keyword>
<protein>
    <recommendedName>
        <fullName evidence="5">Auxilin-related protein 2-like</fullName>
    </recommendedName>
</protein>
<feature type="compositionally biased region" description="Basic and acidic residues" evidence="2">
    <location>
        <begin position="368"/>
        <end position="377"/>
    </location>
</feature>
<evidence type="ECO:0000313" key="3">
    <source>
        <dbReference type="EMBL" id="DAD24690.1"/>
    </source>
</evidence>
<name>A0A822XWI3_NELNU</name>
<feature type="compositionally biased region" description="Polar residues" evidence="2">
    <location>
        <begin position="479"/>
        <end position="507"/>
    </location>
</feature>
<dbReference type="PANTHER" id="PTHR23172:SF19">
    <property type="entry name" value="J DOMAIN-CONTAINING PROTEIN"/>
    <property type="match status" value="1"/>
</dbReference>
<feature type="compositionally biased region" description="Basic and acidic residues" evidence="2">
    <location>
        <begin position="685"/>
        <end position="722"/>
    </location>
</feature>
<feature type="compositionally biased region" description="Basic and acidic residues" evidence="2">
    <location>
        <begin position="206"/>
        <end position="215"/>
    </location>
</feature>
<keyword evidence="1" id="KW-0175">Coiled coil</keyword>
<evidence type="ECO:0000256" key="1">
    <source>
        <dbReference type="ARBA" id="ARBA00023054"/>
    </source>
</evidence>
<feature type="region of interest" description="Disordered" evidence="2">
    <location>
        <begin position="675"/>
        <end position="722"/>
    </location>
</feature>
<dbReference type="Gene3D" id="1.10.287.110">
    <property type="entry name" value="DnaJ domain"/>
    <property type="match status" value="1"/>
</dbReference>
<feature type="compositionally biased region" description="Polar residues" evidence="2">
    <location>
        <begin position="797"/>
        <end position="808"/>
    </location>
</feature>
<reference evidence="3 4" key="1">
    <citation type="journal article" date="2020" name="Mol. Biol. Evol.">
        <title>Distinct Expression and Methylation Patterns for Genes with Different Fates following a Single Whole-Genome Duplication in Flowering Plants.</title>
        <authorList>
            <person name="Shi T."/>
            <person name="Rahmani R.S."/>
            <person name="Gugger P.F."/>
            <person name="Wang M."/>
            <person name="Li H."/>
            <person name="Zhang Y."/>
            <person name="Li Z."/>
            <person name="Wang Q."/>
            <person name="Van de Peer Y."/>
            <person name="Marchal K."/>
            <person name="Chen J."/>
        </authorList>
    </citation>
    <scope>NUCLEOTIDE SEQUENCE [LARGE SCALE GENOMIC DNA]</scope>
    <source>
        <tissue evidence="3">Leaf</tissue>
    </source>
</reference>
<feature type="compositionally biased region" description="Polar residues" evidence="2">
    <location>
        <begin position="816"/>
        <end position="835"/>
    </location>
</feature>
<dbReference type="EMBL" id="DUZY01000001">
    <property type="protein sequence ID" value="DAD24690.1"/>
    <property type="molecule type" value="Genomic_DNA"/>
</dbReference>
<feature type="compositionally biased region" description="Polar residues" evidence="2">
    <location>
        <begin position="28"/>
        <end position="38"/>
    </location>
</feature>
<feature type="compositionally biased region" description="Low complexity" evidence="2">
    <location>
        <begin position="47"/>
        <end position="61"/>
    </location>
</feature>
<feature type="compositionally biased region" description="Polar residues" evidence="2">
    <location>
        <begin position="264"/>
        <end position="276"/>
    </location>
</feature>
<organism evidence="3 4">
    <name type="scientific">Nelumbo nucifera</name>
    <name type="common">Sacred lotus</name>
    <dbReference type="NCBI Taxonomy" id="4432"/>
    <lineage>
        <taxon>Eukaryota</taxon>
        <taxon>Viridiplantae</taxon>
        <taxon>Streptophyta</taxon>
        <taxon>Embryophyta</taxon>
        <taxon>Tracheophyta</taxon>
        <taxon>Spermatophyta</taxon>
        <taxon>Magnoliopsida</taxon>
        <taxon>Proteales</taxon>
        <taxon>Nelumbonaceae</taxon>
        <taxon>Nelumbo</taxon>
    </lineage>
</organism>
<feature type="region of interest" description="Disordered" evidence="2">
    <location>
        <begin position="324"/>
        <end position="626"/>
    </location>
</feature>
<feature type="compositionally biased region" description="Polar residues" evidence="2">
    <location>
        <begin position="227"/>
        <end position="255"/>
    </location>
</feature>
<comment type="caution">
    <text evidence="3">The sequence shown here is derived from an EMBL/GenBank/DDBJ whole genome shotgun (WGS) entry which is preliminary data.</text>
</comment>
<feature type="compositionally biased region" description="Polar residues" evidence="2">
    <location>
        <begin position="395"/>
        <end position="415"/>
    </location>
</feature>
<dbReference type="InterPro" id="IPR036869">
    <property type="entry name" value="J_dom_sf"/>
</dbReference>
<dbReference type="Proteomes" id="UP000607653">
    <property type="component" value="Unassembled WGS sequence"/>
</dbReference>
<feature type="compositionally biased region" description="Basic and acidic residues" evidence="2">
    <location>
        <begin position="346"/>
        <end position="356"/>
    </location>
</feature>
<evidence type="ECO:0000313" key="4">
    <source>
        <dbReference type="Proteomes" id="UP000607653"/>
    </source>
</evidence>
<proteinExistence type="predicted"/>
<feature type="compositionally biased region" description="Low complexity" evidence="2">
    <location>
        <begin position="538"/>
        <end position="550"/>
    </location>
</feature>
<feature type="region of interest" description="Disordered" evidence="2">
    <location>
        <begin position="786"/>
        <end position="874"/>
    </location>
</feature>
<dbReference type="PANTHER" id="PTHR23172">
    <property type="entry name" value="AUXILIN/CYCLIN G-ASSOCIATED KINASE-RELATED"/>
    <property type="match status" value="1"/>
</dbReference>
<dbReference type="FunFam" id="1.10.287.110:FF:000009">
    <property type="entry name" value="Auxilin-related protein 1"/>
    <property type="match status" value="1"/>
</dbReference>
<evidence type="ECO:0000256" key="2">
    <source>
        <dbReference type="SAM" id="MobiDB-lite"/>
    </source>
</evidence>
<feature type="compositionally biased region" description="Low complexity" evidence="2">
    <location>
        <begin position="131"/>
        <end position="140"/>
    </location>
</feature>
<dbReference type="AlphaFoldDB" id="A0A822XWI3"/>
<sequence>MDEFPGILARDFGFRPQGKSAPMAASKGTGNLGSSGTLNFGIGSGGDTRSSSVSSNRPKSGWNSNSVGGSFLDDHDGLFGSAGNQKSQDSGGLGGYDDVFGAPPKYTNRSDSRGGASSTSTFDYDSIFQGSKDSSSKSPSLPVFDKPVYDDDIFDGLPGMKSSSSVKYDDVFSSISSPPKQTAAFDDLLGSLSGKEPEFKSSSGKRPGDVEKDLPGFDDLIPGFGGSSTQNKRGTSETSQREQPTVPSTKPTTSMMEDPFVVLESTSSPAYSSSDFFTDPLEQMGKPNNTGSMKSDPSVSRGVFDDIDPLDGLGKSVPLFSSEMNSIERDKSPLKTGPHVNFKYTSSDKEPTEKSSAKVSENNSQKKVPVDNYRDSHQTLFDIPTVSSDSHKPVGQTSSRTSHVHANSNETNPQVDTFPRSEENSEAADEVWLTVSEIPLFTQPTSAPPPSRPPPPRPSQASKRDRGSFAAVNTKKVNEFSSFPHSTQNYQSSKPVPDSVKSQSVSSIDELEDFAMGRPRSNADERADILSSEEEVEANSAAAASAAAMKEAMDRAEAKFKQAREVREREFAKARSREAAQQEKDEAREQREREEKERELRDREREQKEREEKEREQKRLQRERERAVVLRAQAEARERAAAEAKERAERAAAEARLKSERAAVEKVNQEARERAGRAAVQRAQAEARERAAPEARERVERAAAEAREKAATEARDREAKERAAVARAEAEARIRAERAAVERAAAEARERAAVEARQRAAAAAAAKENQQKNENDLESFFSMGARANSAQRPRPTASDTLFDTQFQNRGGPDGTRNASFGTSSGMRKASSTTNIVDDLTSIFGGAPSSGEFQEVEGESEERRKARWERHQRTQERAAKALAVKNERDLQTQREQAERHRIAETLDVEIKRWAAGKEGNLRALLSTLQYVLWPECGWQPVSLTDLITSASVKKVYRKATLFIHPDKVQQKGANLQQKYIAEKVFDLLKEAWNKFNSEELF</sequence>
<feature type="compositionally biased region" description="Basic and acidic residues" evidence="2">
    <location>
        <begin position="860"/>
        <end position="874"/>
    </location>
</feature>